<reference evidence="4" key="1">
    <citation type="submission" date="2022-11" db="EMBL/GenBank/DDBJ databases">
        <title>WGS of Natronobacillus azotifigens 24KS-1, an anaerobic diazotrophic haloalkaliphile from soda-rich habitats.</title>
        <authorList>
            <person name="Sorokin D.Y."/>
            <person name="Merkel A.Y."/>
        </authorList>
    </citation>
    <scope>NUCLEOTIDE SEQUENCE</scope>
    <source>
        <strain evidence="4">24KS-1</strain>
    </source>
</reference>
<dbReference type="PROSITE" id="PS50991">
    <property type="entry name" value="PYR_CT"/>
    <property type="match status" value="1"/>
</dbReference>
<accession>A0A9J6RDV4</accession>
<evidence type="ECO:0000259" key="3">
    <source>
        <dbReference type="PROSITE" id="PS50991"/>
    </source>
</evidence>
<dbReference type="RefSeq" id="WP_268780499.1">
    <property type="nucleotide sequence ID" value="NZ_JAPRAT010000021.1"/>
</dbReference>
<dbReference type="InterPro" id="IPR054691">
    <property type="entry name" value="LeuA/HCS_post-cat"/>
</dbReference>
<evidence type="ECO:0000256" key="2">
    <source>
        <dbReference type="RuleBase" id="RU003523"/>
    </source>
</evidence>
<dbReference type="GO" id="GO:0019752">
    <property type="term" value="P:carboxylic acid metabolic process"/>
    <property type="evidence" value="ECO:0007669"/>
    <property type="project" value="InterPro"/>
</dbReference>
<comment type="similarity">
    <text evidence="2">Belongs to the alpha-IPM synthase/homocitrate synthase family.</text>
</comment>
<dbReference type="PROSITE" id="PS00816">
    <property type="entry name" value="AIPM_HOMOCIT_SYNTH_2"/>
    <property type="match status" value="1"/>
</dbReference>
<dbReference type="PROSITE" id="PS00815">
    <property type="entry name" value="AIPM_HOMOCIT_SYNTH_1"/>
    <property type="match status" value="1"/>
</dbReference>
<dbReference type="Proteomes" id="UP001084197">
    <property type="component" value="Unassembled WGS sequence"/>
</dbReference>
<dbReference type="Gene3D" id="3.20.20.70">
    <property type="entry name" value="Aldolase class I"/>
    <property type="match status" value="1"/>
</dbReference>
<dbReference type="GO" id="GO:0008168">
    <property type="term" value="F:methyltransferase activity"/>
    <property type="evidence" value="ECO:0007669"/>
    <property type="project" value="UniProtKB-KW"/>
</dbReference>
<name>A0A9J6RDV4_9BACI</name>
<dbReference type="SUPFAM" id="SSF51569">
    <property type="entry name" value="Aldolase"/>
    <property type="match status" value="1"/>
</dbReference>
<evidence type="ECO:0000256" key="1">
    <source>
        <dbReference type="ARBA" id="ARBA00022679"/>
    </source>
</evidence>
<dbReference type="EMBL" id="JAPRAT010000021">
    <property type="protein sequence ID" value="MCZ0703735.1"/>
    <property type="molecule type" value="Genomic_DNA"/>
</dbReference>
<organism evidence="4 5">
    <name type="scientific">Natronobacillus azotifigens</name>
    <dbReference type="NCBI Taxonomy" id="472978"/>
    <lineage>
        <taxon>Bacteria</taxon>
        <taxon>Bacillati</taxon>
        <taxon>Bacillota</taxon>
        <taxon>Bacilli</taxon>
        <taxon>Bacillales</taxon>
        <taxon>Bacillaceae</taxon>
        <taxon>Natronobacillus</taxon>
    </lineage>
</organism>
<sequence>MGGILFCDTTLRDGEQTAGVNFLAEEKRAILKLLAEVGVEQAEVGIPAMGLTEQQTIQSMVDMGLPIQLLTWNRALIADIDASIKSGVSNVHISIPTSDVQIRHKLRLKRDDIVLKILKAVDYAKAANLNVSIGFEDASRSDISFLVKLIHYLDPFGITKFRYADTVSALTPIHTSANVKRILKECPKEVDMEIHCHNDFGMATANTLVAVSSGVRWASTTILGLGERAGNAPFEEVVMGWKHLYNGEVAIDTTRLHLLSELVSRASGRAIPEAKPIVGEMVYTHESGIHVDGLLKNQCTYQMFDPKEVGKNHQFMVGKHSGVASLAYFFEEEGLKLERGELEFLLMHLRRMTVEKKEVKQSDLTKIYQQSIQGKYSQLELPVR</sequence>
<dbReference type="PANTHER" id="PTHR42880:SF1">
    <property type="entry name" value="ISOPROPYLMALATE_HOMOCITRATE_CITRAMALATE SYNTHASE FAMILY PROTEIN"/>
    <property type="match status" value="1"/>
</dbReference>
<dbReference type="GO" id="GO:0032259">
    <property type="term" value="P:methylation"/>
    <property type="evidence" value="ECO:0007669"/>
    <property type="project" value="UniProtKB-KW"/>
</dbReference>
<proteinExistence type="inferred from homology"/>
<dbReference type="InterPro" id="IPR013785">
    <property type="entry name" value="Aldolase_TIM"/>
</dbReference>
<dbReference type="Pfam" id="PF00682">
    <property type="entry name" value="HMGL-like"/>
    <property type="match status" value="1"/>
</dbReference>
<dbReference type="InterPro" id="IPR013477">
    <property type="entry name" value="NifV/FrbC"/>
</dbReference>
<feature type="domain" description="Pyruvate carboxyltransferase" evidence="3">
    <location>
        <begin position="4"/>
        <end position="257"/>
    </location>
</feature>
<keyword evidence="5" id="KW-1185">Reference proteome</keyword>
<protein>
    <submittedName>
        <fullName evidence="4">Homocysteine methyltransferase</fullName>
    </submittedName>
</protein>
<dbReference type="CDD" id="cd07939">
    <property type="entry name" value="DRE_TIM_NifV"/>
    <property type="match status" value="1"/>
</dbReference>
<dbReference type="InterPro" id="IPR000891">
    <property type="entry name" value="PYR_CT"/>
</dbReference>
<keyword evidence="4" id="KW-0489">Methyltransferase</keyword>
<evidence type="ECO:0000313" key="5">
    <source>
        <dbReference type="Proteomes" id="UP001084197"/>
    </source>
</evidence>
<dbReference type="PANTHER" id="PTHR42880">
    <property type="entry name" value="HOMOCITRATE SYNTHASE"/>
    <property type="match status" value="1"/>
</dbReference>
<dbReference type="InterPro" id="IPR002034">
    <property type="entry name" value="AIPM/Hcit_synth_CS"/>
</dbReference>
<gene>
    <name evidence="4" type="ORF">OWO01_10935</name>
</gene>
<dbReference type="Pfam" id="PF22617">
    <property type="entry name" value="HCS_D2"/>
    <property type="match status" value="1"/>
</dbReference>
<dbReference type="AlphaFoldDB" id="A0A9J6RDV4"/>
<dbReference type="Gene3D" id="1.10.238.260">
    <property type="match status" value="1"/>
</dbReference>
<comment type="caution">
    <text evidence="4">The sequence shown here is derived from an EMBL/GenBank/DDBJ whole genome shotgun (WGS) entry which is preliminary data.</text>
</comment>
<dbReference type="GO" id="GO:0046912">
    <property type="term" value="F:acyltransferase activity, acyl groups converted into alkyl on transfer"/>
    <property type="evidence" value="ECO:0007669"/>
    <property type="project" value="InterPro"/>
</dbReference>
<keyword evidence="1 2" id="KW-0808">Transferase</keyword>
<evidence type="ECO:0000313" key="4">
    <source>
        <dbReference type="EMBL" id="MCZ0703735.1"/>
    </source>
</evidence>